<dbReference type="InterPro" id="IPR025736">
    <property type="entry name" value="PucR_C-HTH_dom"/>
</dbReference>
<name>A0A5N8XMN4_9ACTN</name>
<dbReference type="Pfam" id="PF17853">
    <property type="entry name" value="GGDEF_2"/>
    <property type="match status" value="1"/>
</dbReference>
<comment type="similarity">
    <text evidence="1">Belongs to the CdaR family.</text>
</comment>
<dbReference type="RefSeq" id="WP_152774165.1">
    <property type="nucleotide sequence ID" value="NZ_VJZC01000235.1"/>
</dbReference>
<evidence type="ECO:0000313" key="5">
    <source>
        <dbReference type="EMBL" id="MPY60700.1"/>
    </source>
</evidence>
<evidence type="ECO:0000259" key="3">
    <source>
        <dbReference type="Pfam" id="PF14361"/>
    </source>
</evidence>
<feature type="domain" description="CdaR GGDEF-like" evidence="4">
    <location>
        <begin position="188"/>
        <end position="290"/>
    </location>
</feature>
<accession>A0A5N8XMN4</accession>
<evidence type="ECO:0000259" key="4">
    <source>
        <dbReference type="Pfam" id="PF17853"/>
    </source>
</evidence>
<evidence type="ECO:0000256" key="1">
    <source>
        <dbReference type="ARBA" id="ARBA00006754"/>
    </source>
</evidence>
<dbReference type="PANTHER" id="PTHR33744:SF1">
    <property type="entry name" value="DNA-BINDING TRANSCRIPTIONAL ACTIVATOR ADER"/>
    <property type="match status" value="1"/>
</dbReference>
<dbReference type="PANTHER" id="PTHR33744">
    <property type="entry name" value="CARBOHYDRATE DIACID REGULATOR"/>
    <property type="match status" value="1"/>
</dbReference>
<dbReference type="AlphaFoldDB" id="A0A5N8XMN4"/>
<sequence>MSGEAASDQASLLGGVQDIVSGLLPTACAIADDLASCVIERTPEVHGLGLEGLVTANCTAHMTAFLDYLARGVPVDKVTLSQEIVENARTMVRSGLTLDSVLRGHRVAASRFIALWTDAVAEQQRGDSAAAIGIIKHGSAYTLEWVDAICEFMTTLYSHEMERLSQERSHARLEEIRGILNGDDLPADIGRRVGSRMSGGHLAVVLRDCTAGGAALDPALQQLCGELGVDERLGVHADERTLWCWLRWPLSRPVSLPHPAAPFMIAVGRPVEGLAGFRRSHRQALDALRIAELAGRQPGTITYYDEVDVATVCTADMERTRTFIQAELGALVMDDEATRRTRETLAAFYAANSNYRAAAAQLGVHHNTVRYRLQQAERALGRPVNERRLALELALHLTDLIGPTHAEGTSA</sequence>
<dbReference type="InterPro" id="IPR042070">
    <property type="entry name" value="PucR_C-HTH_sf"/>
</dbReference>
<evidence type="ECO:0000259" key="2">
    <source>
        <dbReference type="Pfam" id="PF13556"/>
    </source>
</evidence>
<dbReference type="InterPro" id="IPR025751">
    <property type="entry name" value="RsbRD_N_dom"/>
</dbReference>
<evidence type="ECO:0008006" key="7">
    <source>
        <dbReference type="Google" id="ProtNLM"/>
    </source>
</evidence>
<dbReference type="Pfam" id="PF13556">
    <property type="entry name" value="HTH_30"/>
    <property type="match status" value="1"/>
</dbReference>
<dbReference type="Gene3D" id="1.10.10.2840">
    <property type="entry name" value="PucR C-terminal helix-turn-helix domain"/>
    <property type="match status" value="1"/>
</dbReference>
<comment type="caution">
    <text evidence="5">The sequence shown here is derived from an EMBL/GenBank/DDBJ whole genome shotgun (WGS) entry which is preliminary data.</text>
</comment>
<gene>
    <name evidence="5" type="ORF">FNH08_27205</name>
</gene>
<protein>
    <recommendedName>
        <fullName evidence="7">PucR family transcriptional regulator</fullName>
    </recommendedName>
</protein>
<dbReference type="EMBL" id="VJZC01000235">
    <property type="protein sequence ID" value="MPY60700.1"/>
    <property type="molecule type" value="Genomic_DNA"/>
</dbReference>
<dbReference type="Pfam" id="PF14361">
    <property type="entry name" value="RsbRD_N"/>
    <property type="match status" value="1"/>
</dbReference>
<dbReference type="OrthoDB" id="3663486at2"/>
<reference evidence="5 6" key="1">
    <citation type="submission" date="2019-07" db="EMBL/GenBank/DDBJ databases">
        <title>New species of Amycolatopsis and Streptomyces.</title>
        <authorList>
            <person name="Duangmal K."/>
            <person name="Teo W.F.A."/>
            <person name="Lipun K."/>
        </authorList>
    </citation>
    <scope>NUCLEOTIDE SEQUENCE [LARGE SCALE GENOMIC DNA]</scope>
    <source>
        <strain evidence="5 6">NBRC 106415</strain>
    </source>
</reference>
<dbReference type="InterPro" id="IPR041522">
    <property type="entry name" value="CdaR_GGDEF"/>
</dbReference>
<dbReference type="InterPro" id="IPR051448">
    <property type="entry name" value="CdaR-like_regulators"/>
</dbReference>
<feature type="domain" description="PucR C-terminal helix-turn-helix" evidence="2">
    <location>
        <begin position="342"/>
        <end position="396"/>
    </location>
</feature>
<evidence type="ECO:0000313" key="6">
    <source>
        <dbReference type="Proteomes" id="UP000400924"/>
    </source>
</evidence>
<feature type="domain" description="RsbT co-antagonist protein RsbRD N-terminal" evidence="3">
    <location>
        <begin position="29"/>
        <end position="172"/>
    </location>
</feature>
<proteinExistence type="inferred from homology"/>
<organism evidence="5 6">
    <name type="scientific">Streptomyces spongiae</name>
    <dbReference type="NCBI Taxonomy" id="565072"/>
    <lineage>
        <taxon>Bacteria</taxon>
        <taxon>Bacillati</taxon>
        <taxon>Actinomycetota</taxon>
        <taxon>Actinomycetes</taxon>
        <taxon>Kitasatosporales</taxon>
        <taxon>Streptomycetaceae</taxon>
        <taxon>Streptomyces</taxon>
    </lineage>
</organism>
<dbReference type="Proteomes" id="UP000400924">
    <property type="component" value="Unassembled WGS sequence"/>
</dbReference>
<keyword evidence="6" id="KW-1185">Reference proteome</keyword>